<keyword evidence="5 7" id="KW-1133">Transmembrane helix</keyword>
<feature type="transmembrane region" description="Helical" evidence="7">
    <location>
        <begin position="100"/>
        <end position="118"/>
    </location>
</feature>
<keyword evidence="3" id="KW-1003">Cell membrane</keyword>
<sequence>MGSLIKLGKKYFFEFSILSIILIWSSNNAVMKIGIEEIGPFIYNALRLIIAALLCWLWLYKTHTYRKMPWRDLKYLILLALGGFCLTQVCLTFGLSKTTAGNASLASAIMPLAVVLLNKLFKQNPLSKNVILGLIISFVGMMAIIFSSNKEISFANHHLIGTLVVVLGQFSNAYYTIYAKDLLNKYSPCQIVSFLMSISAIVFFLLGIPELQFINFETLSNEAWISVVYSGVFALWLGNIVWVWAVGKIGSVRTAIYQYLLPVFSLIFAYILLGETLVLGQVLGTICILVGMILSKK</sequence>
<dbReference type="Pfam" id="PF00892">
    <property type="entry name" value="EamA"/>
    <property type="match status" value="2"/>
</dbReference>
<feature type="transmembrane region" description="Helical" evidence="7">
    <location>
        <begin position="12"/>
        <end position="35"/>
    </location>
</feature>
<evidence type="ECO:0000256" key="7">
    <source>
        <dbReference type="SAM" id="Phobius"/>
    </source>
</evidence>
<dbReference type="InterPro" id="IPR000620">
    <property type="entry name" value="EamA_dom"/>
</dbReference>
<dbReference type="RefSeq" id="WP_227152699.1">
    <property type="nucleotide sequence ID" value="NZ_CAUBNG010000005.1"/>
</dbReference>
<dbReference type="PANTHER" id="PTHR32322">
    <property type="entry name" value="INNER MEMBRANE TRANSPORTER"/>
    <property type="match status" value="1"/>
</dbReference>
<dbReference type="AlphaFoldDB" id="A0AAW4U677"/>
<evidence type="ECO:0000256" key="4">
    <source>
        <dbReference type="ARBA" id="ARBA00022692"/>
    </source>
</evidence>
<evidence type="ECO:0000256" key="2">
    <source>
        <dbReference type="ARBA" id="ARBA00007362"/>
    </source>
</evidence>
<proteinExistence type="inferred from homology"/>
<accession>A0AAW4U677</accession>
<dbReference type="InterPro" id="IPR050638">
    <property type="entry name" value="AA-Vitamin_Transporters"/>
</dbReference>
<gene>
    <name evidence="9" type="ORF">LIY65_03290</name>
</gene>
<feature type="transmembrane region" description="Helical" evidence="7">
    <location>
        <begin position="72"/>
        <end position="94"/>
    </location>
</feature>
<evidence type="ECO:0000256" key="1">
    <source>
        <dbReference type="ARBA" id="ARBA00004651"/>
    </source>
</evidence>
<dbReference type="InterPro" id="IPR037185">
    <property type="entry name" value="EmrE-like"/>
</dbReference>
<dbReference type="PANTHER" id="PTHR32322:SF18">
    <property type="entry name" value="S-ADENOSYLMETHIONINE_S-ADENOSYLHOMOCYSTEINE TRANSPORTER"/>
    <property type="match status" value="1"/>
</dbReference>
<evidence type="ECO:0000259" key="8">
    <source>
        <dbReference type="Pfam" id="PF00892"/>
    </source>
</evidence>
<feature type="domain" description="EamA" evidence="8">
    <location>
        <begin position="160"/>
        <end position="294"/>
    </location>
</feature>
<organism evidence="9 10">
    <name type="scientific">Megamonas funiformis</name>
    <dbReference type="NCBI Taxonomy" id="437897"/>
    <lineage>
        <taxon>Bacteria</taxon>
        <taxon>Bacillati</taxon>
        <taxon>Bacillota</taxon>
        <taxon>Negativicutes</taxon>
        <taxon>Selenomonadales</taxon>
        <taxon>Selenomonadaceae</taxon>
        <taxon>Megamonas</taxon>
    </lineage>
</organism>
<feature type="transmembrane region" description="Helical" evidence="7">
    <location>
        <begin position="256"/>
        <end position="272"/>
    </location>
</feature>
<evidence type="ECO:0000256" key="6">
    <source>
        <dbReference type="ARBA" id="ARBA00023136"/>
    </source>
</evidence>
<comment type="subcellular location">
    <subcellularLocation>
        <location evidence="1">Cell membrane</location>
        <topology evidence="1">Multi-pass membrane protein</topology>
    </subcellularLocation>
</comment>
<feature type="transmembrane region" description="Helical" evidence="7">
    <location>
        <begin position="278"/>
        <end position="295"/>
    </location>
</feature>
<dbReference type="SUPFAM" id="SSF103481">
    <property type="entry name" value="Multidrug resistance efflux transporter EmrE"/>
    <property type="match status" value="2"/>
</dbReference>
<feature type="transmembrane region" description="Helical" evidence="7">
    <location>
        <begin position="191"/>
        <end position="211"/>
    </location>
</feature>
<feature type="transmembrane region" description="Helical" evidence="7">
    <location>
        <begin position="223"/>
        <end position="244"/>
    </location>
</feature>
<protein>
    <submittedName>
        <fullName evidence="9">DMT family transporter</fullName>
    </submittedName>
</protein>
<reference evidence="9" key="1">
    <citation type="submission" date="2021-10" db="EMBL/GenBank/DDBJ databases">
        <title>Collection of gut derived symbiotic bacterial strains cultured from healthy donors.</title>
        <authorList>
            <person name="Lin H."/>
            <person name="Littmann E."/>
            <person name="Claire K."/>
            <person name="Pamer E."/>
        </authorList>
    </citation>
    <scope>NUCLEOTIDE SEQUENCE</scope>
    <source>
        <strain evidence="9">MSK.7.16</strain>
    </source>
</reference>
<dbReference type="EMBL" id="JAJCGD010000005">
    <property type="protein sequence ID" value="MCB6827706.1"/>
    <property type="molecule type" value="Genomic_DNA"/>
</dbReference>
<keyword evidence="6 7" id="KW-0472">Membrane</keyword>
<evidence type="ECO:0000256" key="5">
    <source>
        <dbReference type="ARBA" id="ARBA00022989"/>
    </source>
</evidence>
<feature type="transmembrane region" description="Helical" evidence="7">
    <location>
        <begin position="159"/>
        <end position="179"/>
    </location>
</feature>
<evidence type="ECO:0000256" key="3">
    <source>
        <dbReference type="ARBA" id="ARBA00022475"/>
    </source>
</evidence>
<name>A0AAW4U677_9FIRM</name>
<keyword evidence="4 7" id="KW-0812">Transmembrane</keyword>
<comment type="similarity">
    <text evidence="2">Belongs to the EamA transporter family.</text>
</comment>
<feature type="transmembrane region" description="Helical" evidence="7">
    <location>
        <begin position="130"/>
        <end position="147"/>
    </location>
</feature>
<feature type="domain" description="EamA" evidence="8">
    <location>
        <begin position="16"/>
        <end position="145"/>
    </location>
</feature>
<evidence type="ECO:0000313" key="10">
    <source>
        <dbReference type="Proteomes" id="UP001198190"/>
    </source>
</evidence>
<comment type="caution">
    <text evidence="9">The sequence shown here is derived from an EMBL/GenBank/DDBJ whole genome shotgun (WGS) entry which is preliminary data.</text>
</comment>
<feature type="transmembrane region" description="Helical" evidence="7">
    <location>
        <begin position="41"/>
        <end position="60"/>
    </location>
</feature>
<dbReference type="GO" id="GO:0005886">
    <property type="term" value="C:plasma membrane"/>
    <property type="evidence" value="ECO:0007669"/>
    <property type="project" value="UniProtKB-SubCell"/>
</dbReference>
<dbReference type="Proteomes" id="UP001198190">
    <property type="component" value="Unassembled WGS sequence"/>
</dbReference>
<evidence type="ECO:0000313" key="9">
    <source>
        <dbReference type="EMBL" id="MCB6827706.1"/>
    </source>
</evidence>